<dbReference type="AlphaFoldDB" id="K0RAK8"/>
<keyword evidence="2" id="KW-1185">Reference proteome</keyword>
<protein>
    <submittedName>
        <fullName evidence="1">Uncharacterized protein</fullName>
    </submittedName>
</protein>
<name>K0RAK8_THAOC</name>
<sequence>MPSAAEAEVLNNIRNAKSDDEDDDAIEFAITASQRGMMSASLNSYLDTKTRLLEKREAEAQEAKVHKSEDDLLDSIDPNLRATVALAESFKRVTDALGGDRVTAAKMCSAFKKFLKPDELSDLELGLDEFETD</sequence>
<dbReference type="EMBL" id="AGNL01044123">
    <property type="protein sequence ID" value="EJK50195.1"/>
    <property type="molecule type" value="Genomic_DNA"/>
</dbReference>
<organism evidence="1 2">
    <name type="scientific">Thalassiosira oceanica</name>
    <name type="common">Marine diatom</name>
    <dbReference type="NCBI Taxonomy" id="159749"/>
    <lineage>
        <taxon>Eukaryota</taxon>
        <taxon>Sar</taxon>
        <taxon>Stramenopiles</taxon>
        <taxon>Ochrophyta</taxon>
        <taxon>Bacillariophyta</taxon>
        <taxon>Coscinodiscophyceae</taxon>
        <taxon>Thalassiosirophycidae</taxon>
        <taxon>Thalassiosirales</taxon>
        <taxon>Thalassiosiraceae</taxon>
        <taxon>Thalassiosira</taxon>
    </lineage>
</organism>
<comment type="caution">
    <text evidence="1">The sequence shown here is derived from an EMBL/GenBank/DDBJ whole genome shotgun (WGS) entry which is preliminary data.</text>
</comment>
<proteinExistence type="predicted"/>
<evidence type="ECO:0000313" key="2">
    <source>
        <dbReference type="Proteomes" id="UP000266841"/>
    </source>
</evidence>
<evidence type="ECO:0000313" key="1">
    <source>
        <dbReference type="EMBL" id="EJK50195.1"/>
    </source>
</evidence>
<reference evidence="1 2" key="1">
    <citation type="journal article" date="2012" name="Genome Biol.">
        <title>Genome and low-iron response of an oceanic diatom adapted to chronic iron limitation.</title>
        <authorList>
            <person name="Lommer M."/>
            <person name="Specht M."/>
            <person name="Roy A.S."/>
            <person name="Kraemer L."/>
            <person name="Andreson R."/>
            <person name="Gutowska M.A."/>
            <person name="Wolf J."/>
            <person name="Bergner S.V."/>
            <person name="Schilhabel M.B."/>
            <person name="Klostermeier U.C."/>
            <person name="Beiko R.G."/>
            <person name="Rosenstiel P."/>
            <person name="Hippler M."/>
            <person name="Laroche J."/>
        </authorList>
    </citation>
    <scope>NUCLEOTIDE SEQUENCE [LARGE SCALE GENOMIC DNA]</scope>
    <source>
        <strain evidence="1 2">CCMP1005</strain>
    </source>
</reference>
<dbReference type="Proteomes" id="UP000266841">
    <property type="component" value="Unassembled WGS sequence"/>
</dbReference>
<accession>K0RAK8</accession>
<gene>
    <name evidence="1" type="ORF">THAOC_30864</name>
</gene>